<accession>A0AAW7IEG4</accession>
<dbReference type="InterPro" id="IPR032387">
    <property type="entry name" value="ACAS_N"/>
</dbReference>
<dbReference type="GO" id="GO:0005524">
    <property type="term" value="F:ATP binding"/>
    <property type="evidence" value="ECO:0007669"/>
    <property type="project" value="UniProtKB-KW"/>
</dbReference>
<dbReference type="InterPro" id="IPR045851">
    <property type="entry name" value="AMP-bd_C_sf"/>
</dbReference>
<evidence type="ECO:0000256" key="4">
    <source>
        <dbReference type="ARBA" id="ARBA00022840"/>
    </source>
</evidence>
<evidence type="ECO:0000256" key="2">
    <source>
        <dbReference type="ARBA" id="ARBA00022598"/>
    </source>
</evidence>
<dbReference type="PANTHER" id="PTHR42921">
    <property type="entry name" value="ACETOACETYL-COA SYNTHETASE"/>
    <property type="match status" value="1"/>
</dbReference>
<evidence type="ECO:0000256" key="3">
    <source>
        <dbReference type="ARBA" id="ARBA00022741"/>
    </source>
</evidence>
<comment type="caution">
    <text evidence="8">The sequence shown here is derived from an EMBL/GenBank/DDBJ whole genome shotgun (WGS) entry which is preliminary data.</text>
</comment>
<dbReference type="GO" id="GO:0030729">
    <property type="term" value="F:acetoacetate-CoA ligase activity"/>
    <property type="evidence" value="ECO:0007669"/>
    <property type="project" value="UniProtKB-EC"/>
</dbReference>
<dbReference type="RefSeq" id="WP_290023136.1">
    <property type="nucleotide sequence ID" value="NZ_JAOPLV010000018.1"/>
</dbReference>
<dbReference type="InterPro" id="IPR042099">
    <property type="entry name" value="ANL_N_sf"/>
</dbReference>
<dbReference type="InterPro" id="IPR000873">
    <property type="entry name" value="AMP-dep_synth/lig_dom"/>
</dbReference>
<dbReference type="InterPro" id="IPR020845">
    <property type="entry name" value="AMP-binding_CS"/>
</dbReference>
<protein>
    <submittedName>
        <fullName evidence="8">Acetoacetate--CoA ligase</fullName>
        <ecNumber evidence="8">6.2.1.16</ecNumber>
    </submittedName>
</protein>
<evidence type="ECO:0000256" key="1">
    <source>
        <dbReference type="ARBA" id="ARBA00006432"/>
    </source>
</evidence>
<dbReference type="NCBIfam" id="TIGR01217">
    <property type="entry name" value="ac_ac_CoA_syn"/>
    <property type="match status" value="1"/>
</dbReference>
<dbReference type="Gene3D" id="3.30.300.30">
    <property type="match status" value="1"/>
</dbReference>
<evidence type="ECO:0000259" key="7">
    <source>
        <dbReference type="Pfam" id="PF16177"/>
    </source>
</evidence>
<dbReference type="AlphaFoldDB" id="A0AAW7IEG4"/>
<keyword evidence="3" id="KW-0547">Nucleotide-binding</keyword>
<dbReference type="InterPro" id="IPR005914">
    <property type="entry name" value="Acac_CoA_synth"/>
</dbReference>
<feature type="domain" description="AMP-binding enzyme C-terminal" evidence="6">
    <location>
        <begin position="538"/>
        <end position="607"/>
    </location>
</feature>
<dbReference type="GO" id="GO:0006629">
    <property type="term" value="P:lipid metabolic process"/>
    <property type="evidence" value="ECO:0007669"/>
    <property type="project" value="InterPro"/>
</dbReference>
<dbReference type="PANTHER" id="PTHR42921:SF1">
    <property type="entry name" value="ACETOACETYL-COA SYNTHETASE"/>
    <property type="match status" value="1"/>
</dbReference>
<dbReference type="Gene3D" id="3.40.50.12780">
    <property type="entry name" value="N-terminal domain of ligase-like"/>
    <property type="match status" value="1"/>
</dbReference>
<name>A0AAW7IEG4_9GAMM</name>
<dbReference type="Pfam" id="PF13193">
    <property type="entry name" value="AMP-binding_C"/>
    <property type="match status" value="1"/>
</dbReference>
<reference evidence="8" key="1">
    <citation type="submission" date="2023-08" db="EMBL/GenBank/DDBJ databases">
        <title>WGS of Aeromonas isolates.</title>
        <authorList>
            <person name="Lee H."/>
        </authorList>
    </citation>
    <scope>NUCLEOTIDE SEQUENCE</scope>
    <source>
        <strain evidence="8">SL22</strain>
    </source>
</reference>
<proteinExistence type="inferred from homology"/>
<evidence type="ECO:0000313" key="8">
    <source>
        <dbReference type="EMBL" id="MDM5142553.1"/>
    </source>
</evidence>
<sequence>MHNLCLWQPDQERIQQSNLQQFMAEVNRFHGLQLHNYAQLYQWSVEKTTRFWPLVWQHCGVKGELGDIVAENRQDMQRTRWFPDSRLNFAENLLRRQDESPAIISRIEGSLSHTLSWRELADQVARLAQWLRSQGIGSGDVVAAYLPNIPETVVAMLATTSLGAIWTSTSPDFGEASVVERFGQTRPRVLFAVDGYRYNGKAIDIQDKVAGVVGQIDSIEQTVLIPLLGNPLRLGHDWHQVLASQPGAQLAFEPMGFNDPLYILYSSGTTGKPKCIVHGIGGTLLQHLKEHQLHCDIKPGERVFYFTTCGWMMWNWLVSALASGATLVLYDGSPFYPDGNVLWDLARDEQVALFGTSAKYLDALNKQGYAPIKTHELPQLRLICSTGSVLSPEGFDYVYQQIKKDVQLSSISGGTDICSCFVIGNPISPVYRGESQGRGLGLAVQVFNEAGQPVQGEKGELVCTKPFPAQPIGFWGDESGDKYHAAYFARFDNIWCHGDWIELTDTGGILFYGRSDATLNPGGVRIGTSEIYRYVEQLDEVEESIVIGQQWQQDERVVLFVKLKPGLKLDEPLRERIRQQVRQHCTARHVPARILQVDAIPRTKSGKIVELAVREVVHNRPVNNTHALADPEVLSQYRDRPELAS</sequence>
<dbReference type="Pfam" id="PF16177">
    <property type="entry name" value="ACAS_N"/>
    <property type="match status" value="1"/>
</dbReference>
<dbReference type="Proteomes" id="UP001168216">
    <property type="component" value="Unassembled WGS sequence"/>
</dbReference>
<evidence type="ECO:0000313" key="9">
    <source>
        <dbReference type="Proteomes" id="UP001168216"/>
    </source>
</evidence>
<keyword evidence="4" id="KW-0067">ATP-binding</keyword>
<dbReference type="PROSITE" id="PS00455">
    <property type="entry name" value="AMP_BINDING"/>
    <property type="match status" value="1"/>
</dbReference>
<evidence type="ECO:0000259" key="6">
    <source>
        <dbReference type="Pfam" id="PF13193"/>
    </source>
</evidence>
<dbReference type="NCBIfam" id="NF002937">
    <property type="entry name" value="PRK03584.1"/>
    <property type="match status" value="1"/>
</dbReference>
<dbReference type="SUPFAM" id="SSF56801">
    <property type="entry name" value="Acetyl-CoA synthetase-like"/>
    <property type="match status" value="1"/>
</dbReference>
<gene>
    <name evidence="8" type="ORF">OB959_22635</name>
</gene>
<dbReference type="EMBL" id="JAOPLV010000018">
    <property type="protein sequence ID" value="MDM5142553.1"/>
    <property type="molecule type" value="Genomic_DNA"/>
</dbReference>
<dbReference type="InterPro" id="IPR025110">
    <property type="entry name" value="AMP-bd_C"/>
</dbReference>
<organism evidence="8 9">
    <name type="scientific">Aeromonas bestiarum</name>
    <dbReference type="NCBI Taxonomy" id="105751"/>
    <lineage>
        <taxon>Bacteria</taxon>
        <taxon>Pseudomonadati</taxon>
        <taxon>Pseudomonadota</taxon>
        <taxon>Gammaproteobacteria</taxon>
        <taxon>Aeromonadales</taxon>
        <taxon>Aeromonadaceae</taxon>
        <taxon>Aeromonas</taxon>
    </lineage>
</organism>
<evidence type="ECO:0000259" key="5">
    <source>
        <dbReference type="Pfam" id="PF00501"/>
    </source>
</evidence>
<dbReference type="CDD" id="cd05943">
    <property type="entry name" value="AACS"/>
    <property type="match status" value="1"/>
</dbReference>
<feature type="domain" description="AMP-dependent synthetase/ligase" evidence="5">
    <location>
        <begin position="95"/>
        <end position="466"/>
    </location>
</feature>
<comment type="similarity">
    <text evidence="1">Belongs to the ATP-dependent AMP-binding enzyme family.</text>
</comment>
<feature type="domain" description="Acetyl-coenzyme A synthetase N-terminal" evidence="7">
    <location>
        <begin position="37"/>
        <end position="92"/>
    </location>
</feature>
<dbReference type="EC" id="6.2.1.16" evidence="8"/>
<dbReference type="Pfam" id="PF00501">
    <property type="entry name" value="AMP-binding"/>
    <property type="match status" value="1"/>
</dbReference>
<keyword evidence="2 8" id="KW-0436">Ligase</keyword>